<dbReference type="Proteomes" id="UP001431217">
    <property type="component" value="Unassembled WGS sequence"/>
</dbReference>
<dbReference type="RefSeq" id="WP_249476246.1">
    <property type="nucleotide sequence ID" value="NZ_JAMBEP010000010.1"/>
</dbReference>
<proteinExistence type="predicted"/>
<evidence type="ECO:0000313" key="2">
    <source>
        <dbReference type="Proteomes" id="UP001431217"/>
    </source>
</evidence>
<evidence type="ECO:0000313" key="1">
    <source>
        <dbReference type="EMBL" id="MCL1636197.1"/>
    </source>
</evidence>
<name>A0ABT0MMT7_9GAMM</name>
<accession>A0ABT0MMT7</accession>
<sequence length="47" mass="5005">MHSTYSSLPSAVGRDIWSQLAGSIKPTGANWIFLGTNAAAVMKPSKR</sequence>
<protein>
    <submittedName>
        <fullName evidence="1">Uncharacterized protein</fullName>
    </submittedName>
</protein>
<organism evidence="1 2">
    <name type="scientific">Luteimonas galliterrae</name>
    <dbReference type="NCBI Taxonomy" id="2940486"/>
    <lineage>
        <taxon>Bacteria</taxon>
        <taxon>Pseudomonadati</taxon>
        <taxon>Pseudomonadota</taxon>
        <taxon>Gammaproteobacteria</taxon>
        <taxon>Lysobacterales</taxon>
        <taxon>Lysobacteraceae</taxon>
        <taxon>Luteimonas</taxon>
    </lineage>
</organism>
<dbReference type="EMBL" id="JAMBEP010000010">
    <property type="protein sequence ID" value="MCL1636197.1"/>
    <property type="molecule type" value="Genomic_DNA"/>
</dbReference>
<gene>
    <name evidence="1" type="ORF">M2650_16370</name>
</gene>
<reference evidence="1 2" key="1">
    <citation type="submission" date="2022-05" db="EMBL/GenBank/DDBJ databases">
        <title>Luteimonas sp. SX5, whole genome shotgun sequencing project.</title>
        <authorList>
            <person name="Zhao G."/>
            <person name="Shen L."/>
        </authorList>
    </citation>
    <scope>NUCLEOTIDE SEQUENCE [LARGE SCALE GENOMIC DNA]</scope>
    <source>
        <strain evidence="1 2">SX5</strain>
    </source>
</reference>
<keyword evidence="2" id="KW-1185">Reference proteome</keyword>
<comment type="caution">
    <text evidence="1">The sequence shown here is derived from an EMBL/GenBank/DDBJ whole genome shotgun (WGS) entry which is preliminary data.</text>
</comment>